<dbReference type="InterPro" id="IPR052715">
    <property type="entry name" value="RAYT_transposase"/>
</dbReference>
<organism evidence="2 3">
    <name type="scientific">Algivirga pacifica</name>
    <dbReference type="NCBI Taxonomy" id="1162670"/>
    <lineage>
        <taxon>Bacteria</taxon>
        <taxon>Pseudomonadati</taxon>
        <taxon>Bacteroidota</taxon>
        <taxon>Cytophagia</taxon>
        <taxon>Cytophagales</taxon>
        <taxon>Flammeovirgaceae</taxon>
        <taxon>Algivirga</taxon>
    </lineage>
</organism>
<evidence type="ECO:0000313" key="2">
    <source>
        <dbReference type="EMBL" id="GAA4847947.1"/>
    </source>
</evidence>
<dbReference type="SMART" id="SM01321">
    <property type="entry name" value="Y1_Tnp"/>
    <property type="match status" value="1"/>
</dbReference>
<evidence type="ECO:0000313" key="3">
    <source>
        <dbReference type="Proteomes" id="UP001500298"/>
    </source>
</evidence>
<name>A0ABP9DPH3_9BACT</name>
<dbReference type="PANTHER" id="PTHR36966:SF1">
    <property type="entry name" value="REP-ASSOCIATED TYROSINE TRANSPOSASE"/>
    <property type="match status" value="1"/>
</dbReference>
<dbReference type="PANTHER" id="PTHR36966">
    <property type="entry name" value="REP-ASSOCIATED TYROSINE TRANSPOSASE"/>
    <property type="match status" value="1"/>
</dbReference>
<dbReference type="Proteomes" id="UP001500298">
    <property type="component" value="Unassembled WGS sequence"/>
</dbReference>
<dbReference type="RefSeq" id="WP_345374323.1">
    <property type="nucleotide sequence ID" value="NZ_BAABJX010000058.1"/>
</dbReference>
<feature type="domain" description="Transposase IS200-like" evidence="1">
    <location>
        <begin position="9"/>
        <end position="118"/>
    </location>
</feature>
<evidence type="ECO:0000259" key="1">
    <source>
        <dbReference type="SMART" id="SM01321"/>
    </source>
</evidence>
<accession>A0ABP9DPH3</accession>
<dbReference type="InterPro" id="IPR002686">
    <property type="entry name" value="Transposase_17"/>
</dbReference>
<dbReference type="InterPro" id="IPR036515">
    <property type="entry name" value="Transposase_17_sf"/>
</dbReference>
<keyword evidence="3" id="KW-1185">Reference proteome</keyword>
<protein>
    <recommendedName>
        <fullName evidence="1">Transposase IS200-like domain-containing protein</fullName>
    </recommendedName>
</protein>
<dbReference type="Gene3D" id="3.30.70.1290">
    <property type="entry name" value="Transposase IS200-like"/>
    <property type="match status" value="1"/>
</dbReference>
<reference evidence="3" key="1">
    <citation type="journal article" date="2019" name="Int. J. Syst. Evol. Microbiol.">
        <title>The Global Catalogue of Microorganisms (GCM) 10K type strain sequencing project: providing services to taxonomists for standard genome sequencing and annotation.</title>
        <authorList>
            <consortium name="The Broad Institute Genomics Platform"/>
            <consortium name="The Broad Institute Genome Sequencing Center for Infectious Disease"/>
            <person name="Wu L."/>
            <person name="Ma J."/>
        </authorList>
    </citation>
    <scope>NUCLEOTIDE SEQUENCE [LARGE SCALE GENOMIC DNA]</scope>
    <source>
        <strain evidence="3">JCM 18326</strain>
    </source>
</reference>
<sequence>MGRKYKIHESDYPYFLTFTIVGWIDLFTRRCYADLMVESLQHCQENKGLKVGGWCIMSSHLHLILYTEDNQPLEGIIRDLKAYTAKEIWKTLNNNDQESRKRWISGMMKKEIEYSSRNSTFQVWMQHNHPI</sequence>
<comment type="caution">
    <text evidence="2">The sequence shown here is derived from an EMBL/GenBank/DDBJ whole genome shotgun (WGS) entry which is preliminary data.</text>
</comment>
<proteinExistence type="predicted"/>
<dbReference type="Pfam" id="PF01797">
    <property type="entry name" value="Y1_Tnp"/>
    <property type="match status" value="1"/>
</dbReference>
<gene>
    <name evidence="2" type="ORF">GCM10023331_35820</name>
</gene>
<dbReference type="SUPFAM" id="SSF143422">
    <property type="entry name" value="Transposase IS200-like"/>
    <property type="match status" value="1"/>
</dbReference>
<dbReference type="EMBL" id="BAABJX010000058">
    <property type="protein sequence ID" value="GAA4847947.1"/>
    <property type="molecule type" value="Genomic_DNA"/>
</dbReference>